<keyword evidence="5 7" id="KW-0233">DNA recombination</keyword>
<dbReference type="PROSITE" id="PS01300">
    <property type="entry name" value="RECR"/>
    <property type="match status" value="1"/>
</dbReference>
<dbReference type="Pfam" id="PF21175">
    <property type="entry name" value="RecR_C"/>
    <property type="match status" value="1"/>
</dbReference>
<dbReference type="Pfam" id="PF21176">
    <property type="entry name" value="RecR_HhH"/>
    <property type="match status" value="1"/>
</dbReference>
<keyword evidence="6 7" id="KW-0234">DNA repair</keyword>
<keyword evidence="3 7" id="KW-0863">Zinc-finger</keyword>
<dbReference type="RefSeq" id="WP_345489769.1">
    <property type="nucleotide sequence ID" value="NZ_BAABHY010000001.1"/>
</dbReference>
<accession>A0ABP9N5V5</accession>
<evidence type="ECO:0000256" key="3">
    <source>
        <dbReference type="ARBA" id="ARBA00022771"/>
    </source>
</evidence>
<dbReference type="NCBIfam" id="TIGR00615">
    <property type="entry name" value="recR"/>
    <property type="match status" value="1"/>
</dbReference>
<dbReference type="SUPFAM" id="SSF111304">
    <property type="entry name" value="Recombination protein RecR"/>
    <property type="match status" value="1"/>
</dbReference>
<dbReference type="Gene3D" id="6.10.250.240">
    <property type="match status" value="1"/>
</dbReference>
<evidence type="ECO:0000256" key="6">
    <source>
        <dbReference type="ARBA" id="ARBA00023204"/>
    </source>
</evidence>
<dbReference type="InterPro" id="IPR015967">
    <property type="entry name" value="Rcmb_RecR_Znf"/>
</dbReference>
<dbReference type="EMBL" id="BAABHY010000001">
    <property type="protein sequence ID" value="GAA5108839.1"/>
    <property type="molecule type" value="Genomic_DNA"/>
</dbReference>
<dbReference type="InterPro" id="IPR006171">
    <property type="entry name" value="TOPRIM_dom"/>
</dbReference>
<keyword evidence="1 7" id="KW-0479">Metal-binding</keyword>
<evidence type="ECO:0000256" key="2">
    <source>
        <dbReference type="ARBA" id="ARBA00022763"/>
    </source>
</evidence>
<evidence type="ECO:0000256" key="1">
    <source>
        <dbReference type="ARBA" id="ARBA00022723"/>
    </source>
</evidence>
<evidence type="ECO:0000313" key="9">
    <source>
        <dbReference type="EMBL" id="GAA5108839.1"/>
    </source>
</evidence>
<evidence type="ECO:0000256" key="5">
    <source>
        <dbReference type="ARBA" id="ARBA00023172"/>
    </source>
</evidence>
<dbReference type="Proteomes" id="UP001500171">
    <property type="component" value="Unassembled WGS sequence"/>
</dbReference>
<reference evidence="10" key="1">
    <citation type="journal article" date="2019" name="Int. J. Syst. Evol. Microbiol.">
        <title>The Global Catalogue of Microorganisms (GCM) 10K type strain sequencing project: providing services to taxonomists for standard genome sequencing and annotation.</title>
        <authorList>
            <consortium name="The Broad Institute Genomics Platform"/>
            <consortium name="The Broad Institute Genome Sequencing Center for Infectious Disease"/>
            <person name="Wu L."/>
            <person name="Ma J."/>
        </authorList>
    </citation>
    <scope>NUCLEOTIDE SEQUENCE [LARGE SCALE GENOMIC DNA]</scope>
    <source>
        <strain evidence="10">JCM 18050</strain>
    </source>
</reference>
<feature type="zinc finger region" description="C4-type" evidence="7">
    <location>
        <begin position="57"/>
        <end position="72"/>
    </location>
</feature>
<dbReference type="Pfam" id="PF13662">
    <property type="entry name" value="Toprim_4"/>
    <property type="match status" value="1"/>
</dbReference>
<dbReference type="PROSITE" id="PS50880">
    <property type="entry name" value="TOPRIM"/>
    <property type="match status" value="1"/>
</dbReference>
<evidence type="ECO:0000313" key="10">
    <source>
        <dbReference type="Proteomes" id="UP001500171"/>
    </source>
</evidence>
<dbReference type="CDD" id="cd01025">
    <property type="entry name" value="TOPRIM_recR"/>
    <property type="match status" value="1"/>
</dbReference>
<dbReference type="PANTHER" id="PTHR30446">
    <property type="entry name" value="RECOMBINATION PROTEIN RECR"/>
    <property type="match status" value="1"/>
</dbReference>
<comment type="similarity">
    <text evidence="7">Belongs to the RecR family.</text>
</comment>
<name>A0ABP9N5V5_9GAMM</name>
<keyword evidence="4 7" id="KW-0862">Zinc</keyword>
<dbReference type="SMART" id="SM00493">
    <property type="entry name" value="TOPRIM"/>
    <property type="match status" value="1"/>
</dbReference>
<dbReference type="PANTHER" id="PTHR30446:SF0">
    <property type="entry name" value="RECOMBINATION PROTEIN RECR"/>
    <property type="match status" value="1"/>
</dbReference>
<organism evidence="9 10">
    <name type="scientific">Orbus sasakiae</name>
    <dbReference type="NCBI Taxonomy" id="1078475"/>
    <lineage>
        <taxon>Bacteria</taxon>
        <taxon>Pseudomonadati</taxon>
        <taxon>Pseudomonadota</taxon>
        <taxon>Gammaproteobacteria</taxon>
        <taxon>Orbales</taxon>
        <taxon>Orbaceae</taxon>
        <taxon>Orbus</taxon>
    </lineage>
</organism>
<evidence type="ECO:0000259" key="8">
    <source>
        <dbReference type="PROSITE" id="PS50880"/>
    </source>
</evidence>
<comment type="caution">
    <text evidence="9">The sequence shown here is derived from an EMBL/GenBank/DDBJ whole genome shotgun (WGS) entry which is preliminary data.</text>
</comment>
<dbReference type="Gene3D" id="3.40.1360.10">
    <property type="match status" value="1"/>
</dbReference>
<dbReference type="Gene3D" id="1.10.8.420">
    <property type="entry name" value="RecR Domain 1"/>
    <property type="match status" value="1"/>
</dbReference>
<protein>
    <recommendedName>
        <fullName evidence="7">Recombination protein RecR</fullName>
    </recommendedName>
</protein>
<dbReference type="InterPro" id="IPR000093">
    <property type="entry name" value="DNA_Rcmb_RecR"/>
</dbReference>
<sequence>MQISPLLQSLMDTLRCLPGVGPKAAQRMAYHLLQRNRKGGIELAHILHEAMINIGHCEDCRTFTEQAKCAICANVRRQQSGQLCIVETPSDIVAIEQTGQYSGRYFVLLGHLSPLDGIGPNDIGLDKLKVRLQNETINEVILATNPTIEGEATANYIAQMCSEFDIVATRIAHGVPVGGELETVDGTTLSHSFLGRQKIDIYP</sequence>
<feature type="domain" description="Toprim" evidence="8">
    <location>
        <begin position="81"/>
        <end position="176"/>
    </location>
</feature>
<comment type="function">
    <text evidence="7">May play a role in DNA repair. It seems to be involved in an RecBC-independent recombinational process of DNA repair. It may act with RecF and RecO.</text>
</comment>
<evidence type="ECO:0000256" key="7">
    <source>
        <dbReference type="HAMAP-Rule" id="MF_00017"/>
    </source>
</evidence>
<dbReference type="Pfam" id="PF02132">
    <property type="entry name" value="RecR_ZnF"/>
    <property type="match status" value="1"/>
</dbReference>
<dbReference type="InterPro" id="IPR034137">
    <property type="entry name" value="TOPRIM_RecR"/>
</dbReference>
<proteinExistence type="inferred from homology"/>
<keyword evidence="2 7" id="KW-0227">DNA damage</keyword>
<dbReference type="InterPro" id="IPR023627">
    <property type="entry name" value="Rcmb_RecR"/>
</dbReference>
<gene>
    <name evidence="7 9" type="primary">recR</name>
    <name evidence="9" type="ORF">GCM10023211_11540</name>
</gene>
<dbReference type="HAMAP" id="MF_00017">
    <property type="entry name" value="RecR"/>
    <property type="match status" value="1"/>
</dbReference>
<keyword evidence="10" id="KW-1185">Reference proteome</keyword>
<evidence type="ECO:0000256" key="4">
    <source>
        <dbReference type="ARBA" id="ARBA00022833"/>
    </source>
</evidence>